<dbReference type="RefSeq" id="XP_004039712.1">
    <property type="nucleotide sequence ID" value="XM_004039664.1"/>
</dbReference>
<dbReference type="GeneID" id="14910600"/>
<sequence>MINQIEKVTHKKENLCWLCTILKFNNPFAFIFGISEKETQIAQKGLENIMSWFYVNKCFLWNLQRQEIQYE</sequence>
<gene>
    <name evidence="1" type="ORF">IMG5_013050</name>
</gene>
<dbReference type="AlphaFoldDB" id="G0QK51"/>
<dbReference type="STRING" id="857967.G0QK51"/>
<name>G0QK51_ICHMU</name>
<feature type="non-terminal residue" evidence="1">
    <location>
        <position position="71"/>
    </location>
</feature>
<accession>G0QK51</accession>
<evidence type="ECO:0000313" key="1">
    <source>
        <dbReference type="EMBL" id="EGR34408.1"/>
    </source>
</evidence>
<proteinExistence type="predicted"/>
<dbReference type="EMBL" id="GL983129">
    <property type="protein sequence ID" value="EGR34408.1"/>
    <property type="molecule type" value="Genomic_DNA"/>
</dbReference>
<evidence type="ECO:0000313" key="2">
    <source>
        <dbReference type="Proteomes" id="UP000008983"/>
    </source>
</evidence>
<organism evidence="1 2">
    <name type="scientific">Ichthyophthirius multifiliis</name>
    <name type="common">White spot disease agent</name>
    <name type="synonym">Ich</name>
    <dbReference type="NCBI Taxonomy" id="5932"/>
    <lineage>
        <taxon>Eukaryota</taxon>
        <taxon>Sar</taxon>
        <taxon>Alveolata</taxon>
        <taxon>Ciliophora</taxon>
        <taxon>Intramacronucleata</taxon>
        <taxon>Oligohymenophorea</taxon>
        <taxon>Hymenostomatida</taxon>
        <taxon>Ophryoglenina</taxon>
        <taxon>Ichthyophthirius</taxon>
    </lineage>
</organism>
<protein>
    <submittedName>
        <fullName evidence="1">Uncharacterized protein</fullName>
    </submittedName>
</protein>
<dbReference type="Proteomes" id="UP000008983">
    <property type="component" value="Unassembled WGS sequence"/>
</dbReference>
<dbReference type="InParanoid" id="G0QK51"/>
<reference evidence="1 2" key="1">
    <citation type="submission" date="2011-07" db="EMBL/GenBank/DDBJ databases">
        <authorList>
            <person name="Coyne R."/>
            <person name="Brami D."/>
            <person name="Johnson J."/>
            <person name="Hostetler J."/>
            <person name="Hannick L."/>
            <person name="Clark T."/>
            <person name="Cassidy-Hanley D."/>
            <person name="Inman J."/>
        </authorList>
    </citation>
    <scope>NUCLEOTIDE SEQUENCE [LARGE SCALE GENOMIC DNA]</scope>
    <source>
        <strain evidence="1 2">G5</strain>
    </source>
</reference>
<keyword evidence="2" id="KW-1185">Reference proteome</keyword>